<dbReference type="RefSeq" id="WP_304543334.1">
    <property type="nucleotide sequence ID" value="NZ_JARPTC010000017.1"/>
</dbReference>
<evidence type="ECO:0000313" key="4">
    <source>
        <dbReference type="Proteomes" id="UP001172911"/>
    </source>
</evidence>
<dbReference type="AlphaFoldDB" id="A0AAW7ZFU7"/>
<proteinExistence type="predicted"/>
<feature type="compositionally biased region" description="Polar residues" evidence="1">
    <location>
        <begin position="252"/>
        <end position="277"/>
    </location>
</feature>
<dbReference type="InterPro" id="IPR003593">
    <property type="entry name" value="AAA+_ATPase"/>
</dbReference>
<protein>
    <submittedName>
        <fullName evidence="3">ATP-binding protein</fullName>
    </submittedName>
</protein>
<comment type="caution">
    <text evidence="3">The sequence shown here is derived from an EMBL/GenBank/DDBJ whole genome shotgun (WGS) entry which is preliminary data.</text>
</comment>
<dbReference type="EMBL" id="JARPTC010000017">
    <property type="protein sequence ID" value="MDO7787896.1"/>
    <property type="molecule type" value="Genomic_DNA"/>
</dbReference>
<keyword evidence="3" id="KW-0067">ATP-binding</keyword>
<sequence length="330" mass="36174">MSVQFKRAERKRAKLRLALAGPAGAGKTYSALLIAFGLGGPVAMIDTERGSGELYAHLGPYDVCTLTAPFTPEKYIEAIKAAEQAGYQTIIIDSLTHAWAGSGGVLDIQGHAADKSGNSWSAWRQVTPRHNDLVDTMLQSKCHIIVTMRSKMEHIQTTENGKTVIKKVGMNPIQRDGMDYEFTLFLDLDITHLASASKDRTSLFDGQVFKPNQEIGQKLLTWLDTEARESVTSQRTTAEIIDFPPGQLPIPDNNNHPGETSAAQARTNNTKAIAQQNKPDRPKPTAKTGEKKSQAKANQAEEDPFWNSINDIEPPPAKAAVQGNGRRRLF</sequence>
<feature type="compositionally biased region" description="Basic and acidic residues" evidence="1">
    <location>
        <begin position="278"/>
        <end position="293"/>
    </location>
</feature>
<keyword evidence="4" id="KW-1185">Reference proteome</keyword>
<name>A0AAW7ZFU7_9FIRM</name>
<feature type="domain" description="AAA+ ATPase" evidence="2">
    <location>
        <begin position="13"/>
        <end position="169"/>
    </location>
</feature>
<accession>A0AAW7ZFU7</accession>
<dbReference type="SUPFAM" id="SSF52540">
    <property type="entry name" value="P-loop containing nucleoside triphosphate hydrolases"/>
    <property type="match status" value="1"/>
</dbReference>
<evidence type="ECO:0000256" key="1">
    <source>
        <dbReference type="SAM" id="MobiDB-lite"/>
    </source>
</evidence>
<dbReference type="Proteomes" id="UP001172911">
    <property type="component" value="Unassembled WGS sequence"/>
</dbReference>
<dbReference type="Pfam" id="PF13479">
    <property type="entry name" value="AAA_24"/>
    <property type="match status" value="1"/>
</dbReference>
<dbReference type="GO" id="GO:0005524">
    <property type="term" value="F:ATP binding"/>
    <property type="evidence" value="ECO:0007669"/>
    <property type="project" value="UniProtKB-KW"/>
</dbReference>
<evidence type="ECO:0000313" key="3">
    <source>
        <dbReference type="EMBL" id="MDO7787896.1"/>
    </source>
</evidence>
<organism evidence="3 4">
    <name type="scientific">Desulforamulus aquiferis</name>
    <dbReference type="NCBI Taxonomy" id="1397668"/>
    <lineage>
        <taxon>Bacteria</taxon>
        <taxon>Bacillati</taxon>
        <taxon>Bacillota</taxon>
        <taxon>Clostridia</taxon>
        <taxon>Eubacteriales</taxon>
        <taxon>Peptococcaceae</taxon>
        <taxon>Desulforamulus</taxon>
    </lineage>
</organism>
<dbReference type="Gene3D" id="3.40.50.300">
    <property type="entry name" value="P-loop containing nucleotide triphosphate hydrolases"/>
    <property type="match status" value="1"/>
</dbReference>
<reference evidence="3" key="2">
    <citation type="submission" date="2023-03" db="EMBL/GenBank/DDBJ databases">
        <authorList>
            <person name="Zhang Z."/>
        </authorList>
    </citation>
    <scope>NUCLEOTIDE SEQUENCE</scope>
    <source>
        <strain evidence="3">DSA</strain>
    </source>
</reference>
<keyword evidence="3" id="KW-0547">Nucleotide-binding</keyword>
<dbReference type="SMART" id="SM00382">
    <property type="entry name" value="AAA"/>
    <property type="match status" value="1"/>
</dbReference>
<evidence type="ECO:0000259" key="2">
    <source>
        <dbReference type="SMART" id="SM00382"/>
    </source>
</evidence>
<gene>
    <name evidence="3" type="ORF">P6N53_11755</name>
</gene>
<feature type="region of interest" description="Disordered" evidence="1">
    <location>
        <begin position="242"/>
        <end position="330"/>
    </location>
</feature>
<dbReference type="InterPro" id="IPR027417">
    <property type="entry name" value="P-loop_NTPase"/>
</dbReference>
<reference evidence="3" key="1">
    <citation type="journal article" date="2023" name="J. Hazard. Mater.">
        <title>Anaerobic biodegradation of pyrene and benzo[a]pyrene by a new sulfate-reducing Desulforamulus aquiferis strain DSA.</title>
        <authorList>
            <person name="Zhang Z."/>
            <person name="Sun J."/>
            <person name="Gong X."/>
            <person name="Wang C."/>
            <person name="Wang H."/>
        </authorList>
    </citation>
    <scope>NUCLEOTIDE SEQUENCE</scope>
    <source>
        <strain evidence="3">DSA</strain>
    </source>
</reference>